<evidence type="ECO:0000256" key="1">
    <source>
        <dbReference type="ARBA" id="ARBA00004141"/>
    </source>
</evidence>
<dbReference type="Proteomes" id="UP000767334">
    <property type="component" value="Unassembled WGS sequence"/>
</dbReference>
<feature type="transmembrane region" description="Helical" evidence="5">
    <location>
        <begin position="81"/>
        <end position="97"/>
    </location>
</feature>
<sequence>MEINLKRVGYVLLIIPFFLPAYFYLNQGFANVIKLYKYSMFMVLVILYLKRKIRISKPGKIILLYLFFILLLGIFNKYFSMDIVLSIFICLLFEYGLKEKNNYFLESLYNVLEVLIYANLLSVLIFPQGMYKYAGYSANWLLGYKNPMIRVFLPACAIGLLISYKKYGKFTIRALCLVIVSIITVILVDSSTGIMGLIVFLCILLITKMKFFDKYITLFRAFIIYLIVNFFVITGIAEKYIGFFIEGILHRSMTFTGRTTTWQNAIEIINKNIYIGIGDYPPEMMLSSIGGTHPHNYFLYILLQSGIVGILILLFAMKVTDNYIKNSGDKRACNIIVAVIISFYVMGITESLTGATLMYPLYIILGNINRINYYKK</sequence>
<evidence type="ECO:0000259" key="6">
    <source>
        <dbReference type="Pfam" id="PF04932"/>
    </source>
</evidence>
<organism evidence="7 8">
    <name type="scientific">Clostridium saudiense</name>
    <dbReference type="NCBI Taxonomy" id="1414720"/>
    <lineage>
        <taxon>Bacteria</taxon>
        <taxon>Bacillati</taxon>
        <taxon>Bacillota</taxon>
        <taxon>Clostridia</taxon>
        <taxon>Eubacteriales</taxon>
        <taxon>Clostridiaceae</taxon>
        <taxon>Clostridium</taxon>
    </lineage>
</organism>
<feature type="transmembrane region" description="Helical" evidence="5">
    <location>
        <begin position="297"/>
        <end position="320"/>
    </location>
</feature>
<evidence type="ECO:0000313" key="8">
    <source>
        <dbReference type="Proteomes" id="UP000767334"/>
    </source>
</evidence>
<feature type="transmembrane region" description="Helical" evidence="5">
    <location>
        <begin position="332"/>
        <end position="349"/>
    </location>
</feature>
<comment type="caution">
    <text evidence="7">The sequence shown here is derived from an EMBL/GenBank/DDBJ whole genome shotgun (WGS) entry which is preliminary data.</text>
</comment>
<feature type="transmembrane region" description="Helical" evidence="5">
    <location>
        <begin position="170"/>
        <end position="188"/>
    </location>
</feature>
<keyword evidence="7" id="KW-0436">Ligase</keyword>
<evidence type="ECO:0000256" key="5">
    <source>
        <dbReference type="SAM" id="Phobius"/>
    </source>
</evidence>
<keyword evidence="3 5" id="KW-1133">Transmembrane helix</keyword>
<dbReference type="RefSeq" id="WP_204572492.1">
    <property type="nucleotide sequence ID" value="NZ_JACJLL010000090.1"/>
</dbReference>
<keyword evidence="2 5" id="KW-0812">Transmembrane</keyword>
<protein>
    <submittedName>
        <fullName evidence="7">O-antigen ligase family protein</fullName>
    </submittedName>
</protein>
<name>A0ABS2FHY8_9CLOT</name>
<evidence type="ECO:0000256" key="3">
    <source>
        <dbReference type="ARBA" id="ARBA00022989"/>
    </source>
</evidence>
<feature type="transmembrane region" description="Helical" evidence="5">
    <location>
        <begin position="109"/>
        <end position="127"/>
    </location>
</feature>
<reference evidence="7 8" key="1">
    <citation type="journal article" date="2021" name="Sci. Rep.">
        <title>The distribution of antibiotic resistance genes in chicken gut microbiota commensals.</title>
        <authorList>
            <person name="Juricova H."/>
            <person name="Matiasovicova J."/>
            <person name="Kubasova T."/>
            <person name="Cejkova D."/>
            <person name="Rychlik I."/>
        </authorList>
    </citation>
    <scope>NUCLEOTIDE SEQUENCE [LARGE SCALE GENOMIC DNA]</scope>
    <source>
        <strain evidence="7 8">An435</strain>
    </source>
</reference>
<feature type="domain" description="O-antigen ligase-related" evidence="6">
    <location>
        <begin position="177"/>
        <end position="314"/>
    </location>
</feature>
<dbReference type="GO" id="GO:0016874">
    <property type="term" value="F:ligase activity"/>
    <property type="evidence" value="ECO:0007669"/>
    <property type="project" value="UniProtKB-KW"/>
</dbReference>
<evidence type="ECO:0000256" key="4">
    <source>
        <dbReference type="ARBA" id="ARBA00023136"/>
    </source>
</evidence>
<dbReference type="PANTHER" id="PTHR37422">
    <property type="entry name" value="TEICHURONIC ACID BIOSYNTHESIS PROTEIN TUAE"/>
    <property type="match status" value="1"/>
</dbReference>
<dbReference type="InterPro" id="IPR007016">
    <property type="entry name" value="O-antigen_ligase-rel_domated"/>
</dbReference>
<keyword evidence="8" id="KW-1185">Reference proteome</keyword>
<feature type="transmembrane region" description="Helical" evidence="5">
    <location>
        <begin position="58"/>
        <end position="75"/>
    </location>
</feature>
<gene>
    <name evidence="7" type="ORF">H6A19_12615</name>
</gene>
<feature type="transmembrane region" description="Helical" evidence="5">
    <location>
        <begin position="31"/>
        <end position="49"/>
    </location>
</feature>
<dbReference type="Pfam" id="PF04932">
    <property type="entry name" value="Wzy_C"/>
    <property type="match status" value="1"/>
</dbReference>
<accession>A0ABS2FHY8</accession>
<proteinExistence type="predicted"/>
<dbReference type="InterPro" id="IPR051533">
    <property type="entry name" value="WaaL-like"/>
</dbReference>
<evidence type="ECO:0000313" key="7">
    <source>
        <dbReference type="EMBL" id="MBM6820168.1"/>
    </source>
</evidence>
<comment type="subcellular location">
    <subcellularLocation>
        <location evidence="1">Membrane</location>
        <topology evidence="1">Multi-pass membrane protein</topology>
    </subcellularLocation>
</comment>
<feature type="transmembrane region" description="Helical" evidence="5">
    <location>
        <begin position="7"/>
        <end position="25"/>
    </location>
</feature>
<keyword evidence="4 5" id="KW-0472">Membrane</keyword>
<evidence type="ECO:0000256" key="2">
    <source>
        <dbReference type="ARBA" id="ARBA00022692"/>
    </source>
</evidence>
<feature type="transmembrane region" description="Helical" evidence="5">
    <location>
        <begin position="147"/>
        <end position="163"/>
    </location>
</feature>
<dbReference type="PANTHER" id="PTHR37422:SF13">
    <property type="entry name" value="LIPOPOLYSACCHARIDE BIOSYNTHESIS PROTEIN PA4999-RELATED"/>
    <property type="match status" value="1"/>
</dbReference>
<dbReference type="EMBL" id="JACJLL010000090">
    <property type="protein sequence ID" value="MBM6820168.1"/>
    <property type="molecule type" value="Genomic_DNA"/>
</dbReference>
<feature type="transmembrane region" description="Helical" evidence="5">
    <location>
        <begin position="218"/>
        <end position="237"/>
    </location>
</feature>